<organism evidence="2 3">
    <name type="scientific">Dryococelus australis</name>
    <dbReference type="NCBI Taxonomy" id="614101"/>
    <lineage>
        <taxon>Eukaryota</taxon>
        <taxon>Metazoa</taxon>
        <taxon>Ecdysozoa</taxon>
        <taxon>Arthropoda</taxon>
        <taxon>Hexapoda</taxon>
        <taxon>Insecta</taxon>
        <taxon>Pterygota</taxon>
        <taxon>Neoptera</taxon>
        <taxon>Polyneoptera</taxon>
        <taxon>Phasmatodea</taxon>
        <taxon>Verophasmatodea</taxon>
        <taxon>Anareolatae</taxon>
        <taxon>Phasmatidae</taxon>
        <taxon>Eurycanthinae</taxon>
        <taxon>Dryococelus</taxon>
    </lineage>
</organism>
<feature type="compositionally biased region" description="Basic and acidic residues" evidence="1">
    <location>
        <begin position="573"/>
        <end position="587"/>
    </location>
</feature>
<protein>
    <submittedName>
        <fullName evidence="2">Uncharacterized protein</fullName>
    </submittedName>
</protein>
<keyword evidence="3" id="KW-1185">Reference proteome</keyword>
<accession>A0ABQ9GX39</accession>
<gene>
    <name evidence="2" type="ORF">PR048_021045</name>
</gene>
<evidence type="ECO:0000256" key="1">
    <source>
        <dbReference type="SAM" id="MobiDB-lite"/>
    </source>
</evidence>
<sequence>MRRLCLRHWCVNSSQTVGFSASTWCRADARSRWGLAAIGGNFGHGGTFLGNISITNKQDFDWPKCNNKAVCVDEAVVVCVASAPVMYQRDPFSHVGNMEDGAICRRVEAAQYTASQSPARRGDGALHVHGSVVLIAPALLGLEVALKQQPMEHSIRLYNWKDSKAGRKENRLEMVRGEKKIHSEKMEEYWTSFVRGATMAERLARSPPTKAGSLGFRKIHTENIAIEIGSIWEAREVLEGFGRAPPTPPPPHREITARSSPQFWPYDTSHCPAGKIPFRQWRVVKRCKVSRCLLTAVHSRRTHQEPETTVQPMETEYIPTTHRRAARDPLHTCPVPSPAELLEGVLVRFRKLLALLALGHSFVAAENVIERRWKPFADEKRPNSGIACIKAPYATGIADLLLFKGHTYLVLLFPSEAEKRRSDKIDNATPFKYGIATTLDGYSDTGDNKARDQRLVAPTRKALNLRAMSPLLSFPDTYVLRNVRVYKQRCTENTPVLLTQATCLLYFGRRVTRLPHPDTCTAGVYLSHQWHCCQRYWKNPGLSKLLTTGPARYFAACSWSRNKKASNHSQALDVDKNQSEDARESGTDLRPRTIYLLSSSAMSFTHASSPIVQPASRTLHCLILAVADFPSAGHFSRRSSSSYRNSATHPFNNCNLEARRFIYTLLVLTWKVRRTQRHLLNFVRTEDTGTLIRGPVTSEAHVHQSALGVLVHVLKLGRDSKSAIAIYIHLAFQQRKPEHRRIGRVRERGDRRMAGHFIRLGEEYRFPVINTAPPPSLALGLRVAGHGLSGEAGRTQEMELRAGEGVMTTKLSLPVAERAAGHSYSAPRVASSPYHEARVTSRRVKRGEYGAALECKGGENEITPRKPADQWNRPARSIHAEIRKDSHTDCCLEYNAGCRIVDFLMHGNGGLQYEINVLRHCLYCGDNSLPYRHLASRKHIGFTGIWYAKSIHRIHDMEPEPSSRYLGMFSKNS</sequence>
<comment type="caution">
    <text evidence="2">The sequence shown here is derived from an EMBL/GenBank/DDBJ whole genome shotgun (WGS) entry which is preliminary data.</text>
</comment>
<dbReference type="Proteomes" id="UP001159363">
    <property type="component" value="Chromosome 7"/>
</dbReference>
<proteinExistence type="predicted"/>
<reference evidence="2 3" key="1">
    <citation type="submission" date="2023-02" db="EMBL/GenBank/DDBJ databases">
        <title>LHISI_Scaffold_Assembly.</title>
        <authorList>
            <person name="Stuart O.P."/>
            <person name="Cleave R."/>
            <person name="Magrath M.J.L."/>
            <person name="Mikheyev A.S."/>
        </authorList>
    </citation>
    <scope>NUCLEOTIDE SEQUENCE [LARGE SCALE GENOMIC DNA]</scope>
    <source>
        <strain evidence="2">Daus_M_001</strain>
        <tissue evidence="2">Leg muscle</tissue>
    </source>
</reference>
<dbReference type="EMBL" id="JARBHB010000008">
    <property type="protein sequence ID" value="KAJ8876600.1"/>
    <property type="molecule type" value="Genomic_DNA"/>
</dbReference>
<feature type="region of interest" description="Disordered" evidence="1">
    <location>
        <begin position="568"/>
        <end position="587"/>
    </location>
</feature>
<evidence type="ECO:0000313" key="2">
    <source>
        <dbReference type="EMBL" id="KAJ8876600.1"/>
    </source>
</evidence>
<name>A0ABQ9GX39_9NEOP</name>
<evidence type="ECO:0000313" key="3">
    <source>
        <dbReference type="Proteomes" id="UP001159363"/>
    </source>
</evidence>